<dbReference type="PATRIC" id="fig|159743.3.peg.5526"/>
<proteinExistence type="predicted"/>
<name>A0A0D7WV18_9BACL</name>
<evidence type="ECO:0000313" key="2">
    <source>
        <dbReference type="Proteomes" id="UP000032534"/>
    </source>
</evidence>
<accession>A0A0D7WV18</accession>
<organism evidence="1 2">
    <name type="scientific">Paenibacillus terrae</name>
    <dbReference type="NCBI Taxonomy" id="159743"/>
    <lineage>
        <taxon>Bacteria</taxon>
        <taxon>Bacillati</taxon>
        <taxon>Bacillota</taxon>
        <taxon>Bacilli</taxon>
        <taxon>Bacillales</taxon>
        <taxon>Paenibacillaceae</taxon>
        <taxon>Paenibacillus</taxon>
    </lineage>
</organism>
<evidence type="ECO:0000313" key="1">
    <source>
        <dbReference type="EMBL" id="KJD43015.1"/>
    </source>
</evidence>
<protein>
    <submittedName>
        <fullName evidence="1">Uncharacterized protein</fullName>
    </submittedName>
</protein>
<comment type="caution">
    <text evidence="1">The sequence shown here is derived from an EMBL/GenBank/DDBJ whole genome shotgun (WGS) entry which is preliminary data.</text>
</comment>
<dbReference type="AlphaFoldDB" id="A0A0D7WV18"/>
<gene>
    <name evidence="1" type="ORF">QD47_24955</name>
</gene>
<dbReference type="Proteomes" id="UP000032534">
    <property type="component" value="Unassembled WGS sequence"/>
</dbReference>
<keyword evidence="2" id="KW-1185">Reference proteome</keyword>
<reference evidence="1 2" key="1">
    <citation type="submission" date="2014-11" db="EMBL/GenBank/DDBJ databases">
        <title>Draft Genome Sequences of Paenibacillus polymyxa NRRL B-30509 and Paenibacillus terrae NRRL B-30644, Strains from a Poultry Environment that Produce Tridecaptin A and Paenicidins.</title>
        <authorList>
            <person name="van Belkum M.J."/>
            <person name="Lohans C.T."/>
            <person name="Vederas J.C."/>
        </authorList>
    </citation>
    <scope>NUCLEOTIDE SEQUENCE [LARGE SCALE GENOMIC DNA]</scope>
    <source>
        <strain evidence="1 2">NRRL B-30644</strain>
    </source>
</reference>
<sequence>MDCDKEQIKNIGLLRKEKERRQALQGSCDRLRQQAYNHIYAILSKNEPYRLKNTIFIQKISIGAEGFLVMTIN</sequence>
<dbReference type="EMBL" id="JTHP01000071">
    <property type="protein sequence ID" value="KJD43015.1"/>
    <property type="molecule type" value="Genomic_DNA"/>
</dbReference>